<organism evidence="4">
    <name type="scientific">hydrothermal vent metagenome</name>
    <dbReference type="NCBI Taxonomy" id="652676"/>
    <lineage>
        <taxon>unclassified sequences</taxon>
        <taxon>metagenomes</taxon>
        <taxon>ecological metagenomes</taxon>
    </lineage>
</organism>
<dbReference type="AlphaFoldDB" id="A0A3B0Z3N0"/>
<sequence length="347" mass="38353">MKLNVKYWLLVLCCSVVFLVACSSDDGASKSKAQKSAKNDTKKIRIGWVYAMANAPVLIAKEKGYFKAQGINIELHAYTSGPRIKAGLQSGKLDMAYIGAPPVYHWYSRGLKSKIIAKVNYGQAAVIVRKDSGITTLAGLRGKKIAGVKIGSGMDVLLRGYVLKEHSKLNPRKDVDIRPMKPGAMGAAVENKLVSGAFIWEPFTSKYLMRGNTNIILDLNKKLNNYPWYVIMAMPKALKEKRDLVLKVLIAHKQAVAYLNSSPTAGNEIIAKAFNLKPVTDEKGVKHSVDEILASARKRLGWQAEITAKDTVFIQRLMNYSYGLRYMKAKMSANDLIDLSLLKAVSK</sequence>
<name>A0A3B0Z3N0_9ZZZZ</name>
<dbReference type="Pfam" id="PF13379">
    <property type="entry name" value="NMT1_2"/>
    <property type="match status" value="1"/>
</dbReference>
<evidence type="ECO:0000256" key="3">
    <source>
        <dbReference type="ARBA" id="ARBA00022729"/>
    </source>
</evidence>
<evidence type="ECO:0000313" key="4">
    <source>
        <dbReference type="EMBL" id="VAW82122.1"/>
    </source>
</evidence>
<proteinExistence type="inferred from homology"/>
<dbReference type="GO" id="GO:0042597">
    <property type="term" value="C:periplasmic space"/>
    <property type="evidence" value="ECO:0007669"/>
    <property type="project" value="UniProtKB-SubCell"/>
</dbReference>
<evidence type="ECO:0000256" key="2">
    <source>
        <dbReference type="ARBA" id="ARBA00010742"/>
    </source>
</evidence>
<gene>
    <name evidence="4" type="ORF">MNBD_GAMMA12-104</name>
</gene>
<comment type="subcellular location">
    <subcellularLocation>
        <location evidence="1">Periplasm</location>
    </subcellularLocation>
</comment>
<dbReference type="Gene3D" id="3.40.190.10">
    <property type="entry name" value="Periplasmic binding protein-like II"/>
    <property type="match status" value="2"/>
</dbReference>
<dbReference type="PANTHER" id="PTHR30024:SF47">
    <property type="entry name" value="TAURINE-BINDING PERIPLASMIC PROTEIN"/>
    <property type="match status" value="1"/>
</dbReference>
<protein>
    <submittedName>
        <fullName evidence="4">ABC transporter, substrate-binding protein (Cluster 10, nitrate/sulfonate/bicarbonate)</fullName>
    </submittedName>
</protein>
<comment type="similarity">
    <text evidence="2">Belongs to the bacterial solute-binding protein SsuA/TauA family.</text>
</comment>
<dbReference type="PROSITE" id="PS51257">
    <property type="entry name" value="PROKAR_LIPOPROTEIN"/>
    <property type="match status" value="1"/>
</dbReference>
<keyword evidence="3" id="KW-0732">Signal</keyword>
<dbReference type="SUPFAM" id="SSF53850">
    <property type="entry name" value="Periplasmic binding protein-like II"/>
    <property type="match status" value="1"/>
</dbReference>
<evidence type="ECO:0000256" key="1">
    <source>
        <dbReference type="ARBA" id="ARBA00004418"/>
    </source>
</evidence>
<dbReference type="EMBL" id="UOFL01000236">
    <property type="protein sequence ID" value="VAW82122.1"/>
    <property type="molecule type" value="Genomic_DNA"/>
</dbReference>
<dbReference type="PANTHER" id="PTHR30024">
    <property type="entry name" value="ALIPHATIC SULFONATES-BINDING PROTEIN-RELATED"/>
    <property type="match status" value="1"/>
</dbReference>
<reference evidence="4" key="1">
    <citation type="submission" date="2018-06" db="EMBL/GenBank/DDBJ databases">
        <authorList>
            <person name="Zhirakovskaya E."/>
        </authorList>
    </citation>
    <scope>NUCLEOTIDE SEQUENCE</scope>
</reference>
<accession>A0A3B0Z3N0</accession>